<dbReference type="AlphaFoldDB" id="A0AAJ3VCR9"/>
<comment type="caution">
    <text evidence="1">The sequence shown here is derived from an EMBL/GenBank/DDBJ whole genome shotgun (WGS) entry which is preliminary data.</text>
</comment>
<reference evidence="1 2" key="1">
    <citation type="submission" date="2017-11" db="EMBL/GenBank/DDBJ databases">
        <title>Genome sequencing of Prevotella intermedia KCOM 2698.</title>
        <authorList>
            <person name="Kook J.-K."/>
            <person name="Park S.-N."/>
            <person name="Lim Y.K."/>
        </authorList>
    </citation>
    <scope>NUCLEOTIDE SEQUENCE [LARGE SCALE GENOMIC DNA]</scope>
    <source>
        <strain evidence="1 2">KCOM 2698</strain>
    </source>
</reference>
<name>A0AAJ3VCR9_PREIN</name>
<dbReference type="Proteomes" id="UP000229102">
    <property type="component" value="Unassembled WGS sequence"/>
</dbReference>
<gene>
    <name evidence="1" type="ORF">CTM53_10635</name>
</gene>
<protein>
    <submittedName>
        <fullName evidence="1">Uncharacterized protein</fullName>
    </submittedName>
</protein>
<organism evidence="1 2">
    <name type="scientific">Prevotella intermedia</name>
    <dbReference type="NCBI Taxonomy" id="28131"/>
    <lineage>
        <taxon>Bacteria</taxon>
        <taxon>Pseudomonadati</taxon>
        <taxon>Bacteroidota</taxon>
        <taxon>Bacteroidia</taxon>
        <taxon>Bacteroidales</taxon>
        <taxon>Prevotellaceae</taxon>
        <taxon>Prevotella</taxon>
    </lineage>
</organism>
<sequence length="72" mass="8112">MHGKSVGFALQNSRFRNAKSKLPFSFRTFFTKAKPFSRAGSRFLLESIGELETLHTPASFSPQPPSYTNKKC</sequence>
<evidence type="ECO:0000313" key="2">
    <source>
        <dbReference type="Proteomes" id="UP000229102"/>
    </source>
</evidence>
<dbReference type="EMBL" id="PENF01000002">
    <property type="protein sequence ID" value="PJI19030.1"/>
    <property type="molecule type" value="Genomic_DNA"/>
</dbReference>
<evidence type="ECO:0000313" key="1">
    <source>
        <dbReference type="EMBL" id="PJI19030.1"/>
    </source>
</evidence>
<accession>A0AAJ3VCR9</accession>
<proteinExistence type="predicted"/>